<evidence type="ECO:0000256" key="2">
    <source>
        <dbReference type="ARBA" id="ARBA00022448"/>
    </source>
</evidence>
<feature type="transmembrane region" description="Helical" evidence="6">
    <location>
        <begin position="78"/>
        <end position="96"/>
    </location>
</feature>
<evidence type="ECO:0000256" key="1">
    <source>
        <dbReference type="ARBA" id="ARBA00004141"/>
    </source>
</evidence>
<dbReference type="Pfam" id="PF00083">
    <property type="entry name" value="Sugar_tr"/>
    <property type="match status" value="1"/>
</dbReference>
<dbReference type="VEuPathDB" id="FungiDB:PYU1_G007233"/>
<name>K3WQK6_GLOUD</name>
<feature type="domain" description="Major facilitator superfamily (MFS) profile" evidence="7">
    <location>
        <begin position="42"/>
        <end position="468"/>
    </location>
</feature>
<feature type="transmembrane region" description="Helical" evidence="6">
    <location>
        <begin position="378"/>
        <end position="399"/>
    </location>
</feature>
<organism evidence="8 9">
    <name type="scientific">Globisporangium ultimum (strain ATCC 200006 / CBS 805.95 / DAOM BR144)</name>
    <name type="common">Pythium ultimum</name>
    <dbReference type="NCBI Taxonomy" id="431595"/>
    <lineage>
        <taxon>Eukaryota</taxon>
        <taxon>Sar</taxon>
        <taxon>Stramenopiles</taxon>
        <taxon>Oomycota</taxon>
        <taxon>Peronosporomycetes</taxon>
        <taxon>Pythiales</taxon>
        <taxon>Pythiaceae</taxon>
        <taxon>Globisporangium</taxon>
    </lineage>
</organism>
<keyword evidence="9" id="KW-1185">Reference proteome</keyword>
<feature type="transmembrane region" description="Helical" evidence="6">
    <location>
        <begin position="289"/>
        <end position="309"/>
    </location>
</feature>
<reference evidence="8" key="3">
    <citation type="submission" date="2015-02" db="UniProtKB">
        <authorList>
            <consortium name="EnsemblProtists"/>
        </authorList>
    </citation>
    <scope>IDENTIFICATION</scope>
    <source>
        <strain evidence="8">DAOM BR144</strain>
    </source>
</reference>
<dbReference type="CDD" id="cd17316">
    <property type="entry name" value="MFS_SV2_like"/>
    <property type="match status" value="1"/>
</dbReference>
<dbReference type="Proteomes" id="UP000019132">
    <property type="component" value="Unassembled WGS sequence"/>
</dbReference>
<dbReference type="HOGENOM" id="CLU_001265_46_6_1"/>
<feature type="transmembrane region" description="Helical" evidence="6">
    <location>
        <begin position="353"/>
        <end position="372"/>
    </location>
</feature>
<dbReference type="InterPro" id="IPR020846">
    <property type="entry name" value="MFS_dom"/>
</dbReference>
<dbReference type="PROSITE" id="PS00217">
    <property type="entry name" value="SUGAR_TRANSPORT_2"/>
    <property type="match status" value="1"/>
</dbReference>
<dbReference type="PANTHER" id="PTHR23511">
    <property type="entry name" value="SYNAPTIC VESICLE GLYCOPROTEIN 2"/>
    <property type="match status" value="1"/>
</dbReference>
<dbReference type="InterPro" id="IPR005829">
    <property type="entry name" value="Sugar_transporter_CS"/>
</dbReference>
<feature type="transmembrane region" description="Helical" evidence="6">
    <location>
        <begin position="133"/>
        <end position="154"/>
    </location>
</feature>
<evidence type="ECO:0000256" key="6">
    <source>
        <dbReference type="SAM" id="Phobius"/>
    </source>
</evidence>
<feature type="transmembrane region" description="Helical" evidence="6">
    <location>
        <begin position="166"/>
        <end position="185"/>
    </location>
</feature>
<proteinExistence type="predicted"/>
<accession>K3WQK6</accession>
<protein>
    <recommendedName>
        <fullName evidence="7">Major facilitator superfamily (MFS) profile domain-containing protein</fullName>
    </recommendedName>
</protein>
<dbReference type="STRING" id="431595.K3WQK6"/>
<feature type="transmembrane region" description="Helical" evidence="6">
    <location>
        <begin position="444"/>
        <end position="465"/>
    </location>
</feature>
<dbReference type="GO" id="GO:0016020">
    <property type="term" value="C:membrane"/>
    <property type="evidence" value="ECO:0007669"/>
    <property type="project" value="UniProtKB-SubCell"/>
</dbReference>
<dbReference type="EMBL" id="GL376629">
    <property type="status" value="NOT_ANNOTATED_CDS"/>
    <property type="molecule type" value="Genomic_DNA"/>
</dbReference>
<evidence type="ECO:0000256" key="5">
    <source>
        <dbReference type="ARBA" id="ARBA00023136"/>
    </source>
</evidence>
<feature type="transmembrane region" description="Helical" evidence="6">
    <location>
        <begin position="321"/>
        <end position="341"/>
    </location>
</feature>
<dbReference type="InParanoid" id="K3WQK6"/>
<comment type="subcellular location">
    <subcellularLocation>
        <location evidence="1">Membrane</location>
        <topology evidence="1">Multi-pass membrane protein</topology>
    </subcellularLocation>
</comment>
<dbReference type="AlphaFoldDB" id="K3WQK6"/>
<sequence length="498" mass="55086">MADYRRPGDNVEAVVRITRRIDAIGDRDDGIFLGLSWYYIRLILLTGIGWAMDSMETFVFVYCGNLIAQDIPQSAHQASFLGGAVFVGSFVGSFLFGSLSDSYGRRPMFLVTVLIFLLGLGLCGAAWNVTSITAFRIISGIGLGGELPVVSTLVQELSPTKTRDRIIVLLESFWAIGCMVAVWLAFGVAPHIGWRETFYLCLIPIIYTAMVQFMVPESPKWLASVGRYEEAVAIVEDIERFHGLDPFDEKANLECVDMATSANYTTKVPDTHYDRIALLFRQPFRTRTIVLWTLWFGISMSYFAIYTYLPELVAIDGYNMNGSWGSILVITLFQLPGYLAASALVEVWGRKQTLVVFLMGSFAAAIVFGYVPAHKTEIMVTGSILSFFLLGAWGCVYAYTPENYPTAIRGVGAAYPSGFSRIGAFSGPYLCAEMFRSWNMSLQAIMWVFGGILVVVSIVVLVFGFEPKGQNVELYEDAHQDAKTEGYQAVTTPNVATS</sequence>
<reference evidence="9" key="1">
    <citation type="journal article" date="2010" name="Genome Biol.">
        <title>Genome sequence of the necrotrophic plant pathogen Pythium ultimum reveals original pathogenicity mechanisms and effector repertoire.</title>
        <authorList>
            <person name="Levesque C.A."/>
            <person name="Brouwer H."/>
            <person name="Cano L."/>
            <person name="Hamilton J.P."/>
            <person name="Holt C."/>
            <person name="Huitema E."/>
            <person name="Raffaele S."/>
            <person name="Robideau G.P."/>
            <person name="Thines M."/>
            <person name="Win J."/>
            <person name="Zerillo M.M."/>
            <person name="Beakes G.W."/>
            <person name="Boore J.L."/>
            <person name="Busam D."/>
            <person name="Dumas B."/>
            <person name="Ferriera S."/>
            <person name="Fuerstenberg S.I."/>
            <person name="Gachon C.M."/>
            <person name="Gaulin E."/>
            <person name="Govers F."/>
            <person name="Grenville-Briggs L."/>
            <person name="Horner N."/>
            <person name="Hostetler J."/>
            <person name="Jiang R.H."/>
            <person name="Johnson J."/>
            <person name="Krajaejun T."/>
            <person name="Lin H."/>
            <person name="Meijer H.J."/>
            <person name="Moore B."/>
            <person name="Morris P."/>
            <person name="Phuntmart V."/>
            <person name="Puiu D."/>
            <person name="Shetty J."/>
            <person name="Stajich J.E."/>
            <person name="Tripathy S."/>
            <person name="Wawra S."/>
            <person name="van West P."/>
            <person name="Whitty B.R."/>
            <person name="Coutinho P.M."/>
            <person name="Henrissat B."/>
            <person name="Martin F."/>
            <person name="Thomas P.D."/>
            <person name="Tyler B.M."/>
            <person name="De Vries R.P."/>
            <person name="Kamoun S."/>
            <person name="Yandell M."/>
            <person name="Tisserat N."/>
            <person name="Buell C.R."/>
        </authorList>
    </citation>
    <scope>NUCLEOTIDE SEQUENCE</scope>
    <source>
        <strain evidence="9">DAOM:BR144</strain>
    </source>
</reference>
<dbReference type="eggNOG" id="KOG0253">
    <property type="taxonomic scope" value="Eukaryota"/>
</dbReference>
<evidence type="ECO:0000313" key="8">
    <source>
        <dbReference type="EnsemblProtists" id="PYU1_T007248"/>
    </source>
</evidence>
<feature type="transmembrane region" description="Helical" evidence="6">
    <location>
        <begin position="108"/>
        <end position="127"/>
    </location>
</feature>
<evidence type="ECO:0000313" key="9">
    <source>
        <dbReference type="Proteomes" id="UP000019132"/>
    </source>
</evidence>
<evidence type="ECO:0000256" key="4">
    <source>
        <dbReference type="ARBA" id="ARBA00022989"/>
    </source>
</evidence>
<keyword evidence="3 6" id="KW-0812">Transmembrane</keyword>
<reference evidence="9" key="2">
    <citation type="submission" date="2010-04" db="EMBL/GenBank/DDBJ databases">
        <authorList>
            <person name="Buell R."/>
            <person name="Hamilton J."/>
            <person name="Hostetler J."/>
        </authorList>
    </citation>
    <scope>NUCLEOTIDE SEQUENCE [LARGE SCALE GENOMIC DNA]</scope>
    <source>
        <strain evidence="9">DAOM:BR144</strain>
    </source>
</reference>
<dbReference type="Gene3D" id="1.20.1250.20">
    <property type="entry name" value="MFS general substrate transporter like domains"/>
    <property type="match status" value="1"/>
</dbReference>
<dbReference type="OMA" id="CVSPYFW"/>
<dbReference type="PANTHER" id="PTHR23511:SF5">
    <property type="entry name" value="MAJOR FACILITATOR-TYPE TRANSPORTER HXNZ-RELATED"/>
    <property type="match status" value="1"/>
</dbReference>
<evidence type="ECO:0000259" key="7">
    <source>
        <dbReference type="PROSITE" id="PS50850"/>
    </source>
</evidence>
<evidence type="ECO:0000256" key="3">
    <source>
        <dbReference type="ARBA" id="ARBA00022692"/>
    </source>
</evidence>
<keyword evidence="5 6" id="KW-0472">Membrane</keyword>
<dbReference type="InterPro" id="IPR036259">
    <property type="entry name" value="MFS_trans_sf"/>
</dbReference>
<feature type="transmembrane region" description="Helical" evidence="6">
    <location>
        <begin position="197"/>
        <end position="215"/>
    </location>
</feature>
<keyword evidence="2" id="KW-0813">Transport</keyword>
<keyword evidence="4 6" id="KW-1133">Transmembrane helix</keyword>
<dbReference type="PROSITE" id="PS50850">
    <property type="entry name" value="MFS"/>
    <property type="match status" value="1"/>
</dbReference>
<dbReference type="EnsemblProtists" id="PYU1_T007248">
    <property type="protein sequence ID" value="PYU1_T007248"/>
    <property type="gene ID" value="PYU1_G007233"/>
</dbReference>
<dbReference type="InterPro" id="IPR005828">
    <property type="entry name" value="MFS_sugar_transport-like"/>
</dbReference>
<dbReference type="SUPFAM" id="SSF103473">
    <property type="entry name" value="MFS general substrate transporter"/>
    <property type="match status" value="1"/>
</dbReference>
<dbReference type="GO" id="GO:0022857">
    <property type="term" value="F:transmembrane transporter activity"/>
    <property type="evidence" value="ECO:0007669"/>
    <property type="project" value="InterPro"/>
</dbReference>
<feature type="transmembrane region" description="Helical" evidence="6">
    <location>
        <begin position="30"/>
        <end position="52"/>
    </location>
</feature>